<proteinExistence type="predicted"/>
<comment type="caution">
    <text evidence="1">The sequence shown here is derived from an EMBL/GenBank/DDBJ whole genome shotgun (WGS) entry which is preliminary data.</text>
</comment>
<gene>
    <name evidence="1" type="ORF">COT49_01935</name>
</gene>
<reference evidence="2" key="1">
    <citation type="submission" date="2017-09" db="EMBL/GenBank/DDBJ databases">
        <title>Depth-based differentiation of microbial function through sediment-hosted aquifers and enrichment of novel symbionts in the deep terrestrial subsurface.</title>
        <authorList>
            <person name="Probst A.J."/>
            <person name="Ladd B."/>
            <person name="Jarett J.K."/>
            <person name="Geller-Mcgrath D.E."/>
            <person name="Sieber C.M.K."/>
            <person name="Emerson J.B."/>
            <person name="Anantharaman K."/>
            <person name="Thomas B.C."/>
            <person name="Malmstrom R."/>
            <person name="Stieglmeier M."/>
            <person name="Klingl A."/>
            <person name="Woyke T."/>
            <person name="Ryan C.M."/>
            <person name="Banfield J.F."/>
        </authorList>
    </citation>
    <scope>NUCLEOTIDE SEQUENCE [LARGE SCALE GENOMIC DNA]</scope>
</reference>
<name>A0A2H0XE06_UNCKA</name>
<dbReference type="AlphaFoldDB" id="A0A2H0XE06"/>
<evidence type="ECO:0000313" key="2">
    <source>
        <dbReference type="Proteomes" id="UP000230340"/>
    </source>
</evidence>
<dbReference type="Proteomes" id="UP000230340">
    <property type="component" value="Unassembled WGS sequence"/>
</dbReference>
<protein>
    <submittedName>
        <fullName evidence="1">Uncharacterized protein</fullName>
    </submittedName>
</protein>
<dbReference type="EMBL" id="PEYT01000014">
    <property type="protein sequence ID" value="PIS23112.1"/>
    <property type="molecule type" value="Genomic_DNA"/>
</dbReference>
<organism evidence="1 2">
    <name type="scientific">candidate division WWE3 bacterium CG08_land_8_20_14_0_20_40_13</name>
    <dbReference type="NCBI Taxonomy" id="1975084"/>
    <lineage>
        <taxon>Bacteria</taxon>
        <taxon>Katanobacteria</taxon>
    </lineage>
</organism>
<evidence type="ECO:0000313" key="1">
    <source>
        <dbReference type="EMBL" id="PIS23112.1"/>
    </source>
</evidence>
<accession>A0A2H0XE06</accession>
<sequence length="150" mass="17106">MPPDNLTKIFFMFGLLVTFVKPVTVSFANFSKTVTIPQNKISTQTVSFDLPSAKKSSQTVCDLLNSQNWWGLYQVSSTEVKQSFTQEEFINSFGTSDIKSCQIKTDPFYLSNVWTKTEIEVSYNNSSSKLYYLALKNEEGNWKMFGTEAR</sequence>